<dbReference type="Pfam" id="PF07833">
    <property type="entry name" value="Cu_amine_oxidN1"/>
    <property type="match status" value="1"/>
</dbReference>
<dbReference type="InterPro" id="IPR036582">
    <property type="entry name" value="Mao_N_sf"/>
</dbReference>
<dbReference type="Gene3D" id="3.30.457.10">
    <property type="entry name" value="Copper amine oxidase-like, N-terminal domain"/>
    <property type="match status" value="1"/>
</dbReference>
<evidence type="ECO:0000313" key="2">
    <source>
        <dbReference type="EMBL" id="SHD75660.1"/>
    </source>
</evidence>
<dbReference type="Proteomes" id="UP000245423">
    <property type="component" value="Chromosome 1"/>
</dbReference>
<accession>A0A1M4PJM1</accession>
<evidence type="ECO:0000313" key="3">
    <source>
        <dbReference type="Proteomes" id="UP000245423"/>
    </source>
</evidence>
<keyword evidence="3" id="KW-1185">Reference proteome</keyword>
<name>A0A1M4PJM1_9FIRM</name>
<evidence type="ECO:0000259" key="1">
    <source>
        <dbReference type="Pfam" id="PF07833"/>
    </source>
</evidence>
<dbReference type="OrthoDB" id="2379109at2"/>
<sequence>MVKSKIKSTIVLGICLTMLTSTVAFGVKDIRVFKDDLVVPIACHENKINNEDRSVAVIIDGKRIELDAKPFIENNHTLMPLFAVLENLGVEVELDDEKEVIKINQEHIIIELTIGKNTARVLRNITGTLKEEIIKLGVKPKVVDDDIFIPGRFVVETLGAEVDWDNSLRAMIIKTKNINEIENLVRNFGEKLQLVSLLAPKDMASKSIEENYSEFISYSLLEKWKSGPENAPGRITSSPWPDRIEIKDIKKVSEDKYQIKGEIIEVTSVEKATGGSAAKQAVTIFVVKNNDRWFIDEFKESIVYKNTEYSFEFYLPESWEGNYIKESQDDNHEVGSMVSIRHPNGLQKINDKIYQ</sequence>
<reference evidence="2 3" key="1">
    <citation type="submission" date="2016-11" db="EMBL/GenBank/DDBJ databases">
        <authorList>
            <person name="Manzoor S."/>
        </authorList>
    </citation>
    <scope>NUCLEOTIDE SEQUENCE [LARGE SCALE GENOMIC DNA]</scope>
    <source>
        <strain evidence="2">Clostridium ultunense strain Esp</strain>
    </source>
</reference>
<dbReference type="AlphaFoldDB" id="A0A1M4PJM1"/>
<proteinExistence type="predicted"/>
<protein>
    <recommendedName>
        <fullName evidence="1">Copper amine oxidase-like N-terminal domain-containing protein</fullName>
    </recommendedName>
</protein>
<dbReference type="EMBL" id="LT669839">
    <property type="protein sequence ID" value="SHD75660.1"/>
    <property type="molecule type" value="Genomic_DNA"/>
</dbReference>
<dbReference type="InterPro" id="IPR012854">
    <property type="entry name" value="Cu_amine_oxidase-like_N"/>
</dbReference>
<feature type="domain" description="Copper amine oxidase-like N-terminal" evidence="1">
    <location>
        <begin position="59"/>
        <end position="173"/>
    </location>
</feature>
<dbReference type="RefSeq" id="WP_051403470.1">
    <property type="nucleotide sequence ID" value="NZ_LT669839.1"/>
</dbReference>
<dbReference type="SUPFAM" id="SSF55383">
    <property type="entry name" value="Copper amine oxidase, domain N"/>
    <property type="match status" value="1"/>
</dbReference>
<gene>
    <name evidence="2" type="ORF">CUESP1_0265</name>
</gene>
<organism evidence="2 3">
    <name type="scientific">[Clostridium] ultunense Esp</name>
    <dbReference type="NCBI Taxonomy" id="1288971"/>
    <lineage>
        <taxon>Bacteria</taxon>
        <taxon>Bacillati</taxon>
        <taxon>Bacillota</taxon>
        <taxon>Tissierellia</taxon>
        <taxon>Tissierellales</taxon>
        <taxon>Tepidimicrobiaceae</taxon>
        <taxon>Schnuerera</taxon>
    </lineage>
</organism>